<reference evidence="2" key="1">
    <citation type="journal article" date="2023" name="Front. Plant Sci.">
        <title>Chromosomal-level genome assembly of Melastoma candidum provides insights into trichome evolution.</title>
        <authorList>
            <person name="Zhong Y."/>
            <person name="Wu W."/>
            <person name="Sun C."/>
            <person name="Zou P."/>
            <person name="Liu Y."/>
            <person name="Dai S."/>
            <person name="Zhou R."/>
        </authorList>
    </citation>
    <scope>NUCLEOTIDE SEQUENCE [LARGE SCALE GENOMIC DNA]</scope>
</reference>
<dbReference type="EMBL" id="CM042883">
    <property type="protein sequence ID" value="KAI4373434.1"/>
    <property type="molecule type" value="Genomic_DNA"/>
</dbReference>
<organism evidence="1 2">
    <name type="scientific">Melastoma candidum</name>
    <dbReference type="NCBI Taxonomy" id="119954"/>
    <lineage>
        <taxon>Eukaryota</taxon>
        <taxon>Viridiplantae</taxon>
        <taxon>Streptophyta</taxon>
        <taxon>Embryophyta</taxon>
        <taxon>Tracheophyta</taxon>
        <taxon>Spermatophyta</taxon>
        <taxon>Magnoliopsida</taxon>
        <taxon>eudicotyledons</taxon>
        <taxon>Gunneridae</taxon>
        <taxon>Pentapetalae</taxon>
        <taxon>rosids</taxon>
        <taxon>malvids</taxon>
        <taxon>Myrtales</taxon>
        <taxon>Melastomataceae</taxon>
        <taxon>Melastomatoideae</taxon>
        <taxon>Melastomateae</taxon>
        <taxon>Melastoma</taxon>
    </lineage>
</organism>
<comment type="caution">
    <text evidence="1">The sequence shown here is derived from an EMBL/GenBank/DDBJ whole genome shotgun (WGS) entry which is preliminary data.</text>
</comment>
<accession>A0ACB9R3H9</accession>
<name>A0ACB9R3H9_9MYRT</name>
<gene>
    <name evidence="1" type="ORF">MLD38_011560</name>
</gene>
<sequence length="375" mass="41695">MEPRGKESTGDVEMAVVPDISRGHPDPPGSRHPVCPFSELENSEAEKGHRKRSLRKLCILMIFCFAVMVAEVVGGMKANSLAVLADAAHMLTDIVGLAISLLAVWASGWKATSNYSFGFNRLEVLGALFSMQLIWLLSGLLIYEAFGRLLHEGEAVDGKLMFSVAAFGFAVNFIMVTWLGHDHHVHHHVHHHDHHNHHHHHHRHSNEELCPLAKSEANESDLDSDSTIKSKRLNINLQGAYLHIIADLIQSVGVMITGAIIWVAPNWLAVDLISTLIFSVLVICTTLPLIRSILYIMMERTPPEIDADALQDNLKRIKGVDNVSDLHVWAVTLGKVVMSCHIVAESGVAHYEVVSNVEDYCRSMYKIHHITIQVE</sequence>
<proteinExistence type="predicted"/>
<protein>
    <submittedName>
        <fullName evidence="1">Uncharacterized protein</fullName>
    </submittedName>
</protein>
<evidence type="ECO:0000313" key="1">
    <source>
        <dbReference type="EMBL" id="KAI4373434.1"/>
    </source>
</evidence>
<dbReference type="Proteomes" id="UP001057402">
    <property type="component" value="Chromosome 4"/>
</dbReference>
<evidence type="ECO:0000313" key="2">
    <source>
        <dbReference type="Proteomes" id="UP001057402"/>
    </source>
</evidence>
<keyword evidence="2" id="KW-1185">Reference proteome</keyword>